<evidence type="ECO:0000259" key="2">
    <source>
        <dbReference type="Pfam" id="PF25485"/>
    </source>
</evidence>
<accession>A0A9P7YU84</accession>
<feature type="domain" description="DUF7908" evidence="2">
    <location>
        <begin position="208"/>
        <end position="337"/>
    </location>
</feature>
<dbReference type="Pfam" id="PF25485">
    <property type="entry name" value="DUF7908"/>
    <property type="match status" value="1"/>
</dbReference>
<evidence type="ECO:0000313" key="3">
    <source>
        <dbReference type="EMBL" id="KAG9239856.1"/>
    </source>
</evidence>
<comment type="caution">
    <text evidence="3">The sequence shown here is derived from an EMBL/GenBank/DDBJ whole genome shotgun (WGS) entry which is preliminary data.</text>
</comment>
<dbReference type="OrthoDB" id="3563678at2759"/>
<evidence type="ECO:0000256" key="1">
    <source>
        <dbReference type="SAM" id="MobiDB-lite"/>
    </source>
</evidence>
<feature type="region of interest" description="Disordered" evidence="1">
    <location>
        <begin position="430"/>
        <end position="490"/>
    </location>
</feature>
<organism evidence="3 4">
    <name type="scientific">Calycina marina</name>
    <dbReference type="NCBI Taxonomy" id="1763456"/>
    <lineage>
        <taxon>Eukaryota</taxon>
        <taxon>Fungi</taxon>
        <taxon>Dikarya</taxon>
        <taxon>Ascomycota</taxon>
        <taxon>Pezizomycotina</taxon>
        <taxon>Leotiomycetes</taxon>
        <taxon>Helotiales</taxon>
        <taxon>Pezizellaceae</taxon>
        <taxon>Calycina</taxon>
    </lineage>
</organism>
<protein>
    <recommendedName>
        <fullName evidence="2">DUF7908 domain-containing protein</fullName>
    </recommendedName>
</protein>
<name>A0A9P7YU84_9HELO</name>
<feature type="region of interest" description="Disordered" evidence="1">
    <location>
        <begin position="1"/>
        <end position="155"/>
    </location>
</feature>
<sequence length="527" mass="53334">MPTTTTDPSVASTTLPDTSTIDTGTLDTATSTVGTVPSTVDTITSTPDTSTVDTSTFDTGSPISTTGTDVATNTAQTFTSGTSTARSTLPGISTPPTSTSSTGMAETSIPGSNSETSISGTSTLGTTTPVSPSGTSASEPKFTGPGVTGPSTIGSDTGVSTLATSILGSSNLASSTSRPGTTPTGTTIPDGVRFFLRIDVILEVAAGSISTNIKRRQSYIETSNFLYSSGSFTTDCSLAEVYYLEGGNLFARDGGQISTDQTSGSVVMQSSPVIHEFASLFSIQGTLLTWQNAAFASGNASFCLTSSTNDKLGANLVYAILDNAPLPDCLPVRLSTLQIQDNCLSAVPSTTRSGPIVASTGLTIPSSTSVVLVGSPTTTTVASSAPGTPTSTSKIYATRTHIITSCHPTARGCHVGKTSTELVPLSTVVHPTGEKPGASAVTSRNTHATSAKSQANVPGNIHPSSTRSQANVPGNTHPTPAKTRSAVSGTASPTNIQASVAAFGYRLSNRVLLSAIVGSIVAMINWS</sequence>
<proteinExistence type="predicted"/>
<feature type="compositionally biased region" description="Polar residues" evidence="1">
    <location>
        <begin position="61"/>
        <end position="86"/>
    </location>
</feature>
<dbReference type="Proteomes" id="UP000887226">
    <property type="component" value="Unassembled WGS sequence"/>
</dbReference>
<feature type="compositionally biased region" description="Polar residues" evidence="1">
    <location>
        <begin position="440"/>
        <end position="478"/>
    </location>
</feature>
<dbReference type="EMBL" id="MU254814">
    <property type="protein sequence ID" value="KAG9239856.1"/>
    <property type="molecule type" value="Genomic_DNA"/>
</dbReference>
<feature type="compositionally biased region" description="Low complexity" evidence="1">
    <location>
        <begin position="35"/>
        <end position="59"/>
    </location>
</feature>
<evidence type="ECO:0000313" key="4">
    <source>
        <dbReference type="Proteomes" id="UP000887226"/>
    </source>
</evidence>
<reference evidence="3" key="1">
    <citation type="journal article" date="2021" name="IMA Fungus">
        <title>Genomic characterization of three marine fungi, including Emericellopsis atlantica sp. nov. with signatures of a generalist lifestyle and marine biomass degradation.</title>
        <authorList>
            <person name="Hagestad O.C."/>
            <person name="Hou L."/>
            <person name="Andersen J.H."/>
            <person name="Hansen E.H."/>
            <person name="Altermark B."/>
            <person name="Li C."/>
            <person name="Kuhnert E."/>
            <person name="Cox R.J."/>
            <person name="Crous P.W."/>
            <person name="Spatafora J.W."/>
            <person name="Lail K."/>
            <person name="Amirebrahimi M."/>
            <person name="Lipzen A."/>
            <person name="Pangilinan J."/>
            <person name="Andreopoulos W."/>
            <person name="Hayes R.D."/>
            <person name="Ng V."/>
            <person name="Grigoriev I.V."/>
            <person name="Jackson S.A."/>
            <person name="Sutton T.D.S."/>
            <person name="Dobson A.D.W."/>
            <person name="Rama T."/>
        </authorList>
    </citation>
    <scope>NUCLEOTIDE SEQUENCE</scope>
    <source>
        <strain evidence="3">TRa3180A</strain>
    </source>
</reference>
<feature type="compositionally biased region" description="Low complexity" evidence="1">
    <location>
        <begin position="87"/>
        <end position="102"/>
    </location>
</feature>
<feature type="compositionally biased region" description="Low complexity" evidence="1">
    <location>
        <begin position="1"/>
        <end position="14"/>
    </location>
</feature>
<feature type="compositionally biased region" description="Polar residues" evidence="1">
    <location>
        <begin position="15"/>
        <end position="34"/>
    </location>
</feature>
<feature type="compositionally biased region" description="Low complexity" evidence="1">
    <location>
        <begin position="114"/>
        <end position="138"/>
    </location>
</feature>
<dbReference type="AlphaFoldDB" id="A0A9P7YU84"/>
<keyword evidence="4" id="KW-1185">Reference proteome</keyword>
<gene>
    <name evidence="3" type="ORF">BJ878DRAFT_546940</name>
</gene>
<dbReference type="InterPro" id="IPR057230">
    <property type="entry name" value="DUF7908"/>
</dbReference>
<feature type="compositionally biased region" description="Polar residues" evidence="1">
    <location>
        <begin position="103"/>
        <end position="113"/>
    </location>
</feature>